<reference evidence="3" key="1">
    <citation type="submission" date="2022-06" db="EMBL/GenBank/DDBJ databases">
        <title>Aquibacillus sp. a new bacterium isolated from soil saline samples.</title>
        <authorList>
            <person name="Galisteo C."/>
            <person name="De La Haba R."/>
            <person name="Sanchez-Porro C."/>
            <person name="Ventosa A."/>
        </authorList>
    </citation>
    <scope>NUCLEOTIDE SEQUENCE</scope>
    <source>
        <strain evidence="3">JCM 12387</strain>
    </source>
</reference>
<organism evidence="3 4">
    <name type="scientific">Aquibacillus koreensis</name>
    <dbReference type="NCBI Taxonomy" id="279446"/>
    <lineage>
        <taxon>Bacteria</taxon>
        <taxon>Bacillati</taxon>
        <taxon>Bacillota</taxon>
        <taxon>Bacilli</taxon>
        <taxon>Bacillales</taxon>
        <taxon>Bacillaceae</taxon>
        <taxon>Aquibacillus</taxon>
    </lineage>
</organism>
<keyword evidence="4" id="KW-1185">Reference proteome</keyword>
<dbReference type="Proteomes" id="UP001145072">
    <property type="component" value="Unassembled WGS sequence"/>
</dbReference>
<dbReference type="InterPro" id="IPR046350">
    <property type="entry name" value="Cystatin_sf"/>
</dbReference>
<dbReference type="SUPFAM" id="SSF54403">
    <property type="entry name" value="Cystatin/monellin"/>
    <property type="match status" value="2"/>
</dbReference>
<keyword evidence="1" id="KW-0812">Transmembrane</keyword>
<comment type="caution">
    <text evidence="3">The sequence shown here is derived from an EMBL/GenBank/DDBJ whole genome shotgun (WGS) entry which is preliminary data.</text>
</comment>
<dbReference type="InterPro" id="IPR041401">
    <property type="entry name" value="TseB-like_dom"/>
</dbReference>
<dbReference type="RefSeq" id="WP_259871023.1">
    <property type="nucleotide sequence ID" value="NZ_JAMQJZ010000001.1"/>
</dbReference>
<proteinExistence type="predicted"/>
<feature type="transmembrane region" description="Helical" evidence="1">
    <location>
        <begin position="12"/>
        <end position="34"/>
    </location>
</feature>
<sequence>MKKQSLRYTVPNWLKLSILVICIIFIAVISYSIYLYSTVQENKKDGFSASIQLAQSETEIKNIKEVTRFHGDIFYHVVTGESGDGEPAVAFVPVEENVDEQSDVLFFLLNDTITRDQVMSEWRQSCVSCELHGINLGLYSDEPVWEVKYINKADRYVFQYFPLDGSETFGVELRRSIY</sequence>
<evidence type="ECO:0000259" key="2">
    <source>
        <dbReference type="Pfam" id="PF17881"/>
    </source>
</evidence>
<dbReference type="EMBL" id="JAMQJZ010000001">
    <property type="protein sequence ID" value="MDC3418801.1"/>
    <property type="molecule type" value="Genomic_DNA"/>
</dbReference>
<dbReference type="AlphaFoldDB" id="A0A9X3WKK2"/>
<accession>A0A9X3WKK2</accession>
<evidence type="ECO:0000313" key="4">
    <source>
        <dbReference type="Proteomes" id="UP001145072"/>
    </source>
</evidence>
<gene>
    <name evidence="3" type="ORF">NC661_00185</name>
</gene>
<keyword evidence="1" id="KW-0472">Membrane</keyword>
<name>A0A9X3WKK2_9BACI</name>
<dbReference type="Gene3D" id="3.10.450.40">
    <property type="match status" value="2"/>
</dbReference>
<dbReference type="Pfam" id="PF17881">
    <property type="entry name" value="TseB"/>
    <property type="match status" value="1"/>
</dbReference>
<evidence type="ECO:0000313" key="3">
    <source>
        <dbReference type="EMBL" id="MDC3418801.1"/>
    </source>
</evidence>
<feature type="domain" description="Cell wall elongation regulator TseB-like" evidence="2">
    <location>
        <begin position="50"/>
        <end position="93"/>
    </location>
</feature>
<keyword evidence="1" id="KW-1133">Transmembrane helix</keyword>
<protein>
    <submittedName>
        <fullName evidence="3">DUF5590 domain-containing protein</fullName>
    </submittedName>
</protein>
<evidence type="ECO:0000256" key="1">
    <source>
        <dbReference type="SAM" id="Phobius"/>
    </source>
</evidence>